<dbReference type="Proteomes" id="UP000579812">
    <property type="component" value="Unassembled WGS sequence"/>
</dbReference>
<dbReference type="Gene3D" id="1.20.5.170">
    <property type="match status" value="1"/>
</dbReference>
<dbReference type="Gene3D" id="2.60.40.1260">
    <property type="entry name" value="Lamin Tail domain"/>
    <property type="match status" value="1"/>
</dbReference>
<sequence>MKLLIIMRGNLNQQHGIHTGSGFTGAMLRWPSDDVAAADWLSAVTCKTLCSLGASFLYFISGKMASAARTPAGQKSLPRGSSSPLSPARISRLQEKQELQHLNDRLAAYIDAVRRLESENSALQLQVSEREETRSREVTGLKALYETELADTRTALDDTARERARLQLELGKLKSEHEQLQHTCVKKDAELASAQARLREAEALLNSREAALNTAESERKALEISVTDLQLQLQELEGGLSSAKKQLSDETLLRVDLENRCQSLVEELDFRKNMFEEEVKDTRRRLETRLVEVDSGHQMEFEFKLAAALADMRQQHDEQVRLYKDEMEQTYTAKLENVRLSSEMNSSSASMAREELRESSLRVESLAAQLTSLQKEARAWQDQISELEAALSREKDLSRRLLAEKEREIAEIRAKMQQQLDEYEQLLDVKLALDMEINAYRKLLEGEEERLKLSPSPSARVTVSRASSSRSVRTARGKRKRVDVEESEASSSVSIAHSASATGNVCIDELDVDGKFIRLHNSSEQDQPMAGFQLTRTIGDVSATYKFTAKYVLKAGQKVTIWASNAGVSSNPPTDLIWKNQSSWGSGEDIKVLLLSPEGEEVAVRSTVFKTAVEEEEEEEEAEVIEERFFHQQVCLCVCVSVCLCVCVSVCLCVCVCVSRWLSALLCFHREILVLLRGVVRSCDQHYSQSELPAAPPSCVVLLF</sequence>
<dbReference type="GO" id="GO:0005882">
    <property type="term" value="C:intermediate filament"/>
    <property type="evidence" value="ECO:0007669"/>
    <property type="project" value="UniProtKB-KW"/>
</dbReference>
<dbReference type="InterPro" id="IPR039008">
    <property type="entry name" value="IF_rod_dom"/>
</dbReference>
<dbReference type="GO" id="GO:0007097">
    <property type="term" value="P:nuclear migration"/>
    <property type="evidence" value="ECO:0007669"/>
    <property type="project" value="TreeGrafter"/>
</dbReference>
<comment type="caution">
    <text evidence="14">The sequence shown here is derived from an EMBL/GenBank/DDBJ whole genome shotgun (WGS) entry which is preliminary data.</text>
</comment>
<keyword evidence="7" id="KW-0636">Prenylation</keyword>
<dbReference type="GO" id="GO:0051664">
    <property type="term" value="P:nuclear pore localization"/>
    <property type="evidence" value="ECO:0007669"/>
    <property type="project" value="TreeGrafter"/>
</dbReference>
<organism evidence="14 15">
    <name type="scientific">Onychostoma macrolepis</name>
    <dbReference type="NCBI Taxonomy" id="369639"/>
    <lineage>
        <taxon>Eukaryota</taxon>
        <taxon>Metazoa</taxon>
        <taxon>Chordata</taxon>
        <taxon>Craniata</taxon>
        <taxon>Vertebrata</taxon>
        <taxon>Euteleostomi</taxon>
        <taxon>Actinopterygii</taxon>
        <taxon>Neopterygii</taxon>
        <taxon>Teleostei</taxon>
        <taxon>Ostariophysi</taxon>
        <taxon>Cypriniformes</taxon>
        <taxon>Cyprinidae</taxon>
        <taxon>Acrossocheilinae</taxon>
        <taxon>Onychostoma</taxon>
    </lineage>
</organism>
<dbReference type="InterPro" id="IPR036415">
    <property type="entry name" value="Lamin_tail_dom_sf"/>
</dbReference>
<evidence type="ECO:0000256" key="6">
    <source>
        <dbReference type="ARBA" id="ARBA00023288"/>
    </source>
</evidence>
<evidence type="ECO:0000256" key="9">
    <source>
        <dbReference type="RuleBase" id="RU000685"/>
    </source>
</evidence>
<comment type="subcellular location">
    <subcellularLocation>
        <location evidence="8">Nucleus lamina</location>
    </subcellularLocation>
</comment>
<dbReference type="PANTHER" id="PTHR45721">
    <property type="entry name" value="LAMIN DM0-RELATED"/>
    <property type="match status" value="1"/>
</dbReference>
<reference evidence="14 15" key="1">
    <citation type="submission" date="2020-04" db="EMBL/GenBank/DDBJ databases">
        <title>Chromosome-level genome assembly of a cyprinid fish Onychostoma macrolepis by integration of Nanopore Sequencing, Bionano and Hi-C technology.</title>
        <authorList>
            <person name="Wang D."/>
        </authorList>
    </citation>
    <scope>NUCLEOTIDE SEQUENCE [LARGE SCALE GENOMIC DNA]</scope>
    <source>
        <strain evidence="14">SWU-2019</strain>
        <tissue evidence="14">Muscle</tissue>
    </source>
</reference>
<keyword evidence="6" id="KW-0449">Lipoprotein</keyword>
<dbReference type="PROSITE" id="PS51841">
    <property type="entry name" value="LTD"/>
    <property type="match status" value="1"/>
</dbReference>
<dbReference type="Gene3D" id="1.20.5.1160">
    <property type="entry name" value="Vasodilator-stimulated phosphoprotein"/>
    <property type="match status" value="1"/>
</dbReference>
<feature type="domain" description="IF rod" evidence="13">
    <location>
        <begin position="95"/>
        <end position="451"/>
    </location>
</feature>
<evidence type="ECO:0000256" key="2">
    <source>
        <dbReference type="ARBA" id="ARBA00022553"/>
    </source>
</evidence>
<keyword evidence="2" id="KW-0597">Phosphoprotein</keyword>
<evidence type="ECO:0000256" key="4">
    <source>
        <dbReference type="ARBA" id="ARBA00023054"/>
    </source>
</evidence>
<dbReference type="Pfam" id="PF00932">
    <property type="entry name" value="LTD"/>
    <property type="match status" value="1"/>
</dbReference>
<dbReference type="PROSITE" id="PS51842">
    <property type="entry name" value="IF_ROD_2"/>
    <property type="match status" value="1"/>
</dbReference>
<dbReference type="GO" id="GO:0005652">
    <property type="term" value="C:nuclear lamina"/>
    <property type="evidence" value="ECO:0007669"/>
    <property type="project" value="UniProtKB-SubCell"/>
</dbReference>
<protein>
    <recommendedName>
        <fullName evidence="16">Lamin B1</fullName>
    </recommendedName>
</protein>
<gene>
    <name evidence="14" type="ORF">G5714_010613</name>
</gene>
<keyword evidence="15" id="KW-1185">Reference proteome</keyword>
<dbReference type="EMBL" id="JAAMOB010000010">
    <property type="protein sequence ID" value="KAF4107854.1"/>
    <property type="molecule type" value="Genomic_DNA"/>
</dbReference>
<evidence type="ECO:0000256" key="10">
    <source>
        <dbReference type="SAM" id="Coils"/>
    </source>
</evidence>
<keyword evidence="1" id="KW-0488">Methylation</keyword>
<dbReference type="PROSITE" id="PS00226">
    <property type="entry name" value="IF_ROD_1"/>
    <property type="match status" value="1"/>
</dbReference>
<evidence type="ECO:0000313" key="14">
    <source>
        <dbReference type="EMBL" id="KAF4107854.1"/>
    </source>
</evidence>
<feature type="coiled-coil region" evidence="10">
    <location>
        <begin position="356"/>
        <end position="433"/>
    </location>
</feature>
<evidence type="ECO:0000256" key="8">
    <source>
        <dbReference type="ARBA" id="ARBA00024186"/>
    </source>
</evidence>
<feature type="domain" description="LTD" evidence="12">
    <location>
        <begin position="493"/>
        <end position="609"/>
    </location>
</feature>
<evidence type="ECO:0000256" key="7">
    <source>
        <dbReference type="ARBA" id="ARBA00023289"/>
    </source>
</evidence>
<dbReference type="SUPFAM" id="SSF64593">
    <property type="entry name" value="Intermediate filament protein, coiled coil region"/>
    <property type="match status" value="2"/>
</dbReference>
<evidence type="ECO:0008006" key="16">
    <source>
        <dbReference type="Google" id="ProtNLM"/>
    </source>
</evidence>
<dbReference type="InterPro" id="IPR018039">
    <property type="entry name" value="IF_conserved"/>
</dbReference>
<proteinExistence type="inferred from homology"/>
<name>A0A7J6CLA5_9TELE</name>
<dbReference type="GO" id="GO:0031507">
    <property type="term" value="P:heterochromatin formation"/>
    <property type="evidence" value="ECO:0007669"/>
    <property type="project" value="TreeGrafter"/>
</dbReference>
<evidence type="ECO:0000259" key="12">
    <source>
        <dbReference type="PROSITE" id="PS51841"/>
    </source>
</evidence>
<evidence type="ECO:0000313" key="15">
    <source>
        <dbReference type="Proteomes" id="UP000579812"/>
    </source>
</evidence>
<evidence type="ECO:0000259" key="13">
    <source>
        <dbReference type="PROSITE" id="PS51842"/>
    </source>
</evidence>
<evidence type="ECO:0000256" key="3">
    <source>
        <dbReference type="ARBA" id="ARBA00022754"/>
    </source>
</evidence>
<dbReference type="Pfam" id="PF00038">
    <property type="entry name" value="Filament"/>
    <property type="match status" value="1"/>
</dbReference>
<dbReference type="AlphaFoldDB" id="A0A7J6CLA5"/>
<dbReference type="PANTHER" id="PTHR45721:SF3">
    <property type="entry name" value="LAMIN-B1"/>
    <property type="match status" value="1"/>
</dbReference>
<dbReference type="SMART" id="SM01391">
    <property type="entry name" value="Filament"/>
    <property type="match status" value="1"/>
</dbReference>
<dbReference type="InterPro" id="IPR001322">
    <property type="entry name" value="Lamin_tail_dom"/>
</dbReference>
<evidence type="ECO:0000256" key="1">
    <source>
        <dbReference type="ARBA" id="ARBA00022481"/>
    </source>
</evidence>
<dbReference type="GO" id="GO:0005200">
    <property type="term" value="F:structural constituent of cytoskeleton"/>
    <property type="evidence" value="ECO:0007669"/>
    <property type="project" value="TreeGrafter"/>
</dbReference>
<feature type="coiled-coil region" evidence="10">
    <location>
        <begin position="99"/>
        <end position="285"/>
    </location>
</feature>
<comment type="similarity">
    <text evidence="9">Belongs to the intermediate filament family.</text>
</comment>
<keyword evidence="5" id="KW-0539">Nucleus</keyword>
<dbReference type="SUPFAM" id="SSF74853">
    <property type="entry name" value="Lamin A/C globular tail domain"/>
    <property type="match status" value="1"/>
</dbReference>
<keyword evidence="3 9" id="KW-0403">Intermediate filament</keyword>
<dbReference type="GO" id="GO:0090435">
    <property type="term" value="P:protein localization to nuclear envelope"/>
    <property type="evidence" value="ECO:0007669"/>
    <property type="project" value="TreeGrafter"/>
</dbReference>
<feature type="region of interest" description="Disordered" evidence="11">
    <location>
        <begin position="454"/>
        <end position="487"/>
    </location>
</feature>
<accession>A0A7J6CLA5</accession>
<evidence type="ECO:0000256" key="11">
    <source>
        <dbReference type="SAM" id="MobiDB-lite"/>
    </source>
</evidence>
<feature type="compositionally biased region" description="Low complexity" evidence="11">
    <location>
        <begin position="458"/>
        <end position="472"/>
    </location>
</feature>
<keyword evidence="4 10" id="KW-0175">Coiled coil</keyword>
<dbReference type="GO" id="GO:0006998">
    <property type="term" value="P:nuclear envelope organization"/>
    <property type="evidence" value="ECO:0007669"/>
    <property type="project" value="TreeGrafter"/>
</dbReference>
<evidence type="ECO:0000256" key="5">
    <source>
        <dbReference type="ARBA" id="ARBA00023242"/>
    </source>
</evidence>